<dbReference type="EMBL" id="CP028324">
    <property type="protein sequence ID" value="AVR96895.1"/>
    <property type="molecule type" value="Genomic_DNA"/>
</dbReference>
<proteinExistence type="predicted"/>
<evidence type="ECO:0000313" key="1">
    <source>
        <dbReference type="EMBL" id="AVR96895.1"/>
    </source>
</evidence>
<sequence>MASVTPAVADEVRAMLRGAQSAKTDPDGRHDVDALIDAGQCWKIVEEGAITGALVTEAYGAELWVSVAAGRAQADLVALMADHLRQHAAGRFKTIAFQTARRGLVKKAERHGYRVAATIMRKEL</sequence>
<reference evidence="1 2" key="1">
    <citation type="submission" date="2018-03" db="EMBL/GenBank/DDBJ databases">
        <title>Massilia armeniaca sp. nov., isolated from desert soil.</title>
        <authorList>
            <person name="Huang H."/>
            <person name="Ren M."/>
        </authorList>
    </citation>
    <scope>NUCLEOTIDE SEQUENCE [LARGE SCALE GENOMIC DNA]</scope>
    <source>
        <strain evidence="1 2">ZMN-3</strain>
    </source>
</reference>
<dbReference type="RefSeq" id="WP_107142244.1">
    <property type="nucleotide sequence ID" value="NZ_CP028324.1"/>
</dbReference>
<organism evidence="1 2">
    <name type="scientific">Pseudoduganella armeniaca</name>
    <dbReference type="NCBI Taxonomy" id="2072590"/>
    <lineage>
        <taxon>Bacteria</taxon>
        <taxon>Pseudomonadati</taxon>
        <taxon>Pseudomonadota</taxon>
        <taxon>Betaproteobacteria</taxon>
        <taxon>Burkholderiales</taxon>
        <taxon>Oxalobacteraceae</taxon>
        <taxon>Telluria group</taxon>
        <taxon>Pseudoduganella</taxon>
    </lineage>
</organism>
<keyword evidence="2" id="KW-1185">Reference proteome</keyword>
<evidence type="ECO:0000313" key="2">
    <source>
        <dbReference type="Proteomes" id="UP000240505"/>
    </source>
</evidence>
<dbReference type="KEGG" id="masz:C9I28_15390"/>
<protein>
    <submittedName>
        <fullName evidence="1">Uncharacterized protein</fullName>
    </submittedName>
</protein>
<dbReference type="Proteomes" id="UP000240505">
    <property type="component" value="Chromosome"/>
</dbReference>
<gene>
    <name evidence="1" type="ORF">C9I28_15390</name>
</gene>
<accession>A0A2R4CBC8</accession>
<dbReference type="AlphaFoldDB" id="A0A2R4CBC8"/>
<name>A0A2R4CBC8_9BURK</name>